<dbReference type="Proteomes" id="UP000335636">
    <property type="component" value="Unassembled WGS sequence"/>
</dbReference>
<sequence>MPMQDSRTQHQSRSPNSSTTQDYQVPKQDHWHQHLGKTFGHPPKQKSWAPLPCRTPGSYPCAGTPATTPMWTPIYQCGAPLVTSILGLCSNGDIPLHRVACLHLGISHRL</sequence>
<reference evidence="2" key="1">
    <citation type="submission" date="2019-04" db="EMBL/GenBank/DDBJ databases">
        <authorList>
            <person name="Alioto T."/>
            <person name="Alioto T."/>
        </authorList>
    </citation>
    <scope>NUCLEOTIDE SEQUENCE [LARGE SCALE GENOMIC DNA]</scope>
</reference>
<feature type="region of interest" description="Disordered" evidence="1">
    <location>
        <begin position="1"/>
        <end position="51"/>
    </location>
</feature>
<dbReference type="EMBL" id="CABDUW010000160">
    <property type="protein sequence ID" value="VTJ60836.1"/>
    <property type="molecule type" value="Genomic_DNA"/>
</dbReference>
<proteinExistence type="predicted"/>
<evidence type="ECO:0000313" key="2">
    <source>
        <dbReference type="EMBL" id="VTJ60836.1"/>
    </source>
</evidence>
<gene>
    <name evidence="2" type="ORF">MONAX_5E029198</name>
</gene>
<feature type="compositionally biased region" description="Polar residues" evidence="1">
    <location>
        <begin position="1"/>
        <end position="23"/>
    </location>
</feature>
<evidence type="ECO:0000256" key="1">
    <source>
        <dbReference type="SAM" id="MobiDB-lite"/>
    </source>
</evidence>
<organism evidence="2 3">
    <name type="scientific">Marmota monax</name>
    <name type="common">Woodchuck</name>
    <dbReference type="NCBI Taxonomy" id="9995"/>
    <lineage>
        <taxon>Eukaryota</taxon>
        <taxon>Metazoa</taxon>
        <taxon>Chordata</taxon>
        <taxon>Craniata</taxon>
        <taxon>Vertebrata</taxon>
        <taxon>Euteleostomi</taxon>
        <taxon>Mammalia</taxon>
        <taxon>Eutheria</taxon>
        <taxon>Euarchontoglires</taxon>
        <taxon>Glires</taxon>
        <taxon>Rodentia</taxon>
        <taxon>Sciuromorpha</taxon>
        <taxon>Sciuridae</taxon>
        <taxon>Xerinae</taxon>
        <taxon>Marmotini</taxon>
        <taxon>Marmota</taxon>
    </lineage>
</organism>
<comment type="caution">
    <text evidence="2">The sequence shown here is derived from an EMBL/GenBank/DDBJ whole genome shotgun (WGS) entry which is preliminary data.</text>
</comment>
<dbReference type="AlphaFoldDB" id="A0A5E4AVM2"/>
<evidence type="ECO:0000313" key="3">
    <source>
        <dbReference type="Proteomes" id="UP000335636"/>
    </source>
</evidence>
<accession>A0A5E4AVM2</accession>
<protein>
    <submittedName>
        <fullName evidence="2">Uncharacterized protein</fullName>
    </submittedName>
</protein>
<keyword evidence="3" id="KW-1185">Reference proteome</keyword>
<name>A0A5E4AVM2_MARMO</name>